<dbReference type="RefSeq" id="WP_064971113.1">
    <property type="nucleotide sequence ID" value="NZ_CP029760.1"/>
</dbReference>
<name>A0AAP3AMX0_RIEAN</name>
<dbReference type="InterPro" id="IPR022273">
    <property type="entry name" value="PRTRC_protein-E"/>
</dbReference>
<dbReference type="NCBIfam" id="TIGR03741">
    <property type="entry name" value="PRTRC_E"/>
    <property type="match status" value="1"/>
</dbReference>
<evidence type="ECO:0000259" key="2">
    <source>
        <dbReference type="Pfam" id="PF19556"/>
    </source>
</evidence>
<dbReference type="EMBL" id="JAOZYT010000113">
    <property type="protein sequence ID" value="MCW0524863.1"/>
    <property type="molecule type" value="Genomic_DNA"/>
</dbReference>
<accession>A0AAP3AMX0</accession>
<reference evidence="3" key="1">
    <citation type="submission" date="2022-10" db="EMBL/GenBank/DDBJ databases">
        <title>Sifting through the core-genome to identify putative cross-protective antigens against Riemerella anatipestifer.</title>
        <authorList>
            <person name="Zheng X."/>
            <person name="Zhang W."/>
        </authorList>
    </citation>
    <scope>NUCLEOTIDE SEQUENCE</scope>
    <source>
        <strain evidence="3">ZWRA178</strain>
    </source>
</reference>
<dbReference type="AlphaFoldDB" id="A0AAP3AMX0"/>
<evidence type="ECO:0000313" key="4">
    <source>
        <dbReference type="Proteomes" id="UP001207440"/>
    </source>
</evidence>
<organism evidence="3 4">
    <name type="scientific">Riemerella anatipestifer</name>
    <name type="common">Moraxella anatipestifer</name>
    <dbReference type="NCBI Taxonomy" id="34085"/>
    <lineage>
        <taxon>Bacteria</taxon>
        <taxon>Pseudomonadati</taxon>
        <taxon>Bacteroidota</taxon>
        <taxon>Flavobacteriia</taxon>
        <taxon>Flavobacteriales</taxon>
        <taxon>Weeksellaceae</taxon>
        <taxon>Riemerella</taxon>
    </lineage>
</organism>
<proteinExistence type="predicted"/>
<feature type="domain" description="ParB-related ThiF-related cassette protein E" evidence="2">
    <location>
        <begin position="1"/>
        <end position="171"/>
    </location>
</feature>
<sequence length="172" mass="19882">MNTNFFKQIAGLEIEGTLNLTIKKDTENIVISILLNNDACGDKAKHLIPPLTIKGTAEELDEQFFATITPPIESTSKLMVNMESYLKAQEEAQRQSAMEKEKADKEKKEKEKRDKKYKELMEKVEELAEQGKPREAWTKLPSVEEYPEYAEKIRKRRKELTALFQPDLFATE</sequence>
<evidence type="ECO:0000256" key="1">
    <source>
        <dbReference type="SAM" id="MobiDB-lite"/>
    </source>
</evidence>
<gene>
    <name evidence="3" type="ORF">OKE68_11155</name>
</gene>
<dbReference type="Proteomes" id="UP001207440">
    <property type="component" value="Unassembled WGS sequence"/>
</dbReference>
<dbReference type="Pfam" id="PF19556">
    <property type="entry name" value="PRTRC_E"/>
    <property type="match status" value="1"/>
</dbReference>
<protein>
    <submittedName>
        <fullName evidence="3">PRTRC system protein E</fullName>
    </submittedName>
</protein>
<feature type="region of interest" description="Disordered" evidence="1">
    <location>
        <begin position="89"/>
        <end position="116"/>
    </location>
</feature>
<comment type="caution">
    <text evidence="3">The sequence shown here is derived from an EMBL/GenBank/DDBJ whole genome shotgun (WGS) entry which is preliminary data.</text>
</comment>
<evidence type="ECO:0000313" key="3">
    <source>
        <dbReference type="EMBL" id="MCW0524863.1"/>
    </source>
</evidence>